<evidence type="ECO:0000256" key="2">
    <source>
        <dbReference type="ARBA" id="ARBA00022448"/>
    </source>
</evidence>
<dbReference type="InterPro" id="IPR003439">
    <property type="entry name" value="ABC_transporter-like_ATP-bd"/>
</dbReference>
<accession>A0A7X6IDB7</accession>
<keyword evidence="12" id="KW-1185">Reference proteome</keyword>
<keyword evidence="4" id="KW-0547">Nucleotide-binding</keyword>
<dbReference type="Proteomes" id="UP000534783">
    <property type="component" value="Unassembled WGS sequence"/>
</dbReference>
<feature type="transmembrane region" description="Helical" evidence="8">
    <location>
        <begin position="156"/>
        <end position="176"/>
    </location>
</feature>
<dbReference type="CDD" id="cd18564">
    <property type="entry name" value="ABC_6TM_exporter_like"/>
    <property type="match status" value="1"/>
</dbReference>
<dbReference type="Pfam" id="PF00664">
    <property type="entry name" value="ABC_membrane"/>
    <property type="match status" value="1"/>
</dbReference>
<evidence type="ECO:0000313" key="12">
    <source>
        <dbReference type="Proteomes" id="UP000534783"/>
    </source>
</evidence>
<feature type="domain" description="ABC transmembrane type-1" evidence="10">
    <location>
        <begin position="26"/>
        <end position="323"/>
    </location>
</feature>
<feature type="domain" description="ABC transporter" evidence="9">
    <location>
        <begin position="357"/>
        <end position="591"/>
    </location>
</feature>
<proteinExistence type="predicted"/>
<reference evidence="11 12" key="1">
    <citation type="journal article" date="2020" name="Nature">
        <title>Bacterial chemolithoautotrophy via manganese oxidation.</title>
        <authorList>
            <person name="Yu H."/>
            <person name="Leadbetter J.R."/>
        </authorList>
    </citation>
    <scope>NUCLEOTIDE SEQUENCE [LARGE SCALE GENOMIC DNA]</scope>
    <source>
        <strain evidence="11 12">Mn-1</strain>
    </source>
</reference>
<keyword evidence="5 11" id="KW-0067">ATP-binding</keyword>
<dbReference type="InterPro" id="IPR003593">
    <property type="entry name" value="AAA+_ATPase"/>
</dbReference>
<dbReference type="Gene3D" id="1.20.1560.10">
    <property type="entry name" value="ABC transporter type 1, transmembrane domain"/>
    <property type="match status" value="1"/>
</dbReference>
<evidence type="ECO:0000256" key="7">
    <source>
        <dbReference type="ARBA" id="ARBA00023136"/>
    </source>
</evidence>
<evidence type="ECO:0000313" key="11">
    <source>
        <dbReference type="EMBL" id="NKE73751.1"/>
    </source>
</evidence>
<dbReference type="InterPro" id="IPR027417">
    <property type="entry name" value="P-loop_NTPase"/>
</dbReference>
<dbReference type="InterPro" id="IPR017871">
    <property type="entry name" value="ABC_transporter-like_CS"/>
</dbReference>
<feature type="transmembrane region" description="Helical" evidence="8">
    <location>
        <begin position="24"/>
        <end position="45"/>
    </location>
</feature>
<dbReference type="Pfam" id="PF00005">
    <property type="entry name" value="ABC_tran"/>
    <property type="match status" value="1"/>
</dbReference>
<feature type="transmembrane region" description="Helical" evidence="8">
    <location>
        <begin position="182"/>
        <end position="200"/>
    </location>
</feature>
<evidence type="ECO:0000259" key="10">
    <source>
        <dbReference type="PROSITE" id="PS50929"/>
    </source>
</evidence>
<dbReference type="FunFam" id="3.40.50.300:FF:000287">
    <property type="entry name" value="Multidrug ABC transporter ATP-binding protein"/>
    <property type="match status" value="1"/>
</dbReference>
<comment type="subcellular location">
    <subcellularLocation>
        <location evidence="1">Cell membrane</location>
        <topology evidence="1">Multi-pass membrane protein</topology>
    </subcellularLocation>
</comment>
<dbReference type="AlphaFoldDB" id="A0A7X6IDB7"/>
<keyword evidence="6 8" id="KW-1133">Transmembrane helix</keyword>
<evidence type="ECO:0000256" key="6">
    <source>
        <dbReference type="ARBA" id="ARBA00022989"/>
    </source>
</evidence>
<keyword evidence="7 8" id="KW-0472">Membrane</keyword>
<protein>
    <submittedName>
        <fullName evidence="11">ABC transporter ATP-binding protein</fullName>
    </submittedName>
</protein>
<evidence type="ECO:0000256" key="3">
    <source>
        <dbReference type="ARBA" id="ARBA00022692"/>
    </source>
</evidence>
<dbReference type="PANTHER" id="PTHR43394:SF1">
    <property type="entry name" value="ATP-BINDING CASSETTE SUB-FAMILY B MEMBER 10, MITOCHONDRIAL"/>
    <property type="match status" value="1"/>
</dbReference>
<dbReference type="GO" id="GO:0015421">
    <property type="term" value="F:ABC-type oligopeptide transporter activity"/>
    <property type="evidence" value="ECO:0007669"/>
    <property type="project" value="TreeGrafter"/>
</dbReference>
<dbReference type="PANTHER" id="PTHR43394">
    <property type="entry name" value="ATP-DEPENDENT PERMEASE MDL1, MITOCHONDRIAL"/>
    <property type="match status" value="1"/>
</dbReference>
<dbReference type="PROSITE" id="PS00211">
    <property type="entry name" value="ABC_TRANSPORTER_1"/>
    <property type="match status" value="1"/>
</dbReference>
<evidence type="ECO:0000256" key="8">
    <source>
        <dbReference type="SAM" id="Phobius"/>
    </source>
</evidence>
<dbReference type="InterPro" id="IPR039421">
    <property type="entry name" value="Type_1_exporter"/>
</dbReference>
<dbReference type="EMBL" id="VTOW01000011">
    <property type="protein sequence ID" value="NKE73751.1"/>
    <property type="molecule type" value="Genomic_DNA"/>
</dbReference>
<dbReference type="InterPro" id="IPR036640">
    <property type="entry name" value="ABC1_TM_sf"/>
</dbReference>
<feature type="transmembrane region" description="Helical" evidence="8">
    <location>
        <begin position="74"/>
        <end position="94"/>
    </location>
</feature>
<keyword evidence="2" id="KW-0813">Transport</keyword>
<dbReference type="InterPro" id="IPR011527">
    <property type="entry name" value="ABC1_TM_dom"/>
</dbReference>
<comment type="caution">
    <text evidence="11">The sequence shown here is derived from an EMBL/GenBank/DDBJ whole genome shotgun (WGS) entry which is preliminary data.</text>
</comment>
<dbReference type="PROSITE" id="PS50929">
    <property type="entry name" value="ABC_TM1F"/>
    <property type="match status" value="1"/>
</dbReference>
<evidence type="ECO:0000256" key="4">
    <source>
        <dbReference type="ARBA" id="ARBA00022741"/>
    </source>
</evidence>
<evidence type="ECO:0000256" key="5">
    <source>
        <dbReference type="ARBA" id="ARBA00022840"/>
    </source>
</evidence>
<dbReference type="GO" id="GO:0005886">
    <property type="term" value="C:plasma membrane"/>
    <property type="evidence" value="ECO:0007669"/>
    <property type="project" value="UniProtKB-SubCell"/>
</dbReference>
<dbReference type="SMART" id="SM00382">
    <property type="entry name" value="AAA"/>
    <property type="match status" value="1"/>
</dbReference>
<evidence type="ECO:0000256" key="1">
    <source>
        <dbReference type="ARBA" id="ARBA00004651"/>
    </source>
</evidence>
<dbReference type="Gene3D" id="3.40.50.300">
    <property type="entry name" value="P-loop containing nucleotide triphosphate hydrolases"/>
    <property type="match status" value="1"/>
</dbReference>
<name>A0A7X6IDB7_9BACT</name>
<gene>
    <name evidence="11" type="ORF">MNODULE_23660</name>
</gene>
<dbReference type="GO" id="GO:0016887">
    <property type="term" value="F:ATP hydrolysis activity"/>
    <property type="evidence" value="ECO:0007669"/>
    <property type="project" value="InterPro"/>
</dbReference>
<keyword evidence="3 8" id="KW-0812">Transmembrane</keyword>
<sequence length="594" mass="66317">MEVKGPTRFKQLVLSHLRQVKGSLSLAILCMLGFTLTEVMAPWPLKIIFDHILLDKPLPSALSFLGGLFQNGKFFALIFISSAIILIALFRGIFSYSKLYLTSRIGYEAVYLLRRELFSHLQRLSLSFHNRARSGELLTKVTGDTNALRDVFAESALLFASHLLTVLGMFVIMFAMNWKLSLIVLASFPLLFYGLFYLYGEIKASAKRQRKKEGMVASRIGEILTSIPMIQAFGRERYEEARFEAESAETLEESIRTARMGAAATRAVEVISAGGIWVAVLFGSLQVLKGKMAPGDVFVFVSYLTNMHKPIRDLAKLSTKFSKAMVSAERISEILEIEPSIQDRPDAVEASNLKGKIVFDRVSFDYGDGREILKDISFAISPGERVALVGASGAGKSTIVSLILRLYDPTRGTIFIDGVNTKDYRRESLRHEIGIVLQEALLFGTTLRENISYGKPDATVEEIEEAARQAHAHDFIMTFPEGYDAIVGERGSTLSGGQRQRISLARAIIKRPSILVLDEPTSAIDAESARLIEEAVDRMHKGKTCLVIVHQFSSIRHFDRILVLKEGELVEQGTHDALLKRKGYYYELFRLQGL</sequence>
<dbReference type="PROSITE" id="PS50893">
    <property type="entry name" value="ABC_TRANSPORTER_2"/>
    <property type="match status" value="1"/>
</dbReference>
<dbReference type="SUPFAM" id="SSF90123">
    <property type="entry name" value="ABC transporter transmembrane region"/>
    <property type="match status" value="1"/>
</dbReference>
<organism evidence="11 12">
    <name type="scientific">Candidatus Manganitrophus noduliformans</name>
    <dbReference type="NCBI Taxonomy" id="2606439"/>
    <lineage>
        <taxon>Bacteria</taxon>
        <taxon>Pseudomonadati</taxon>
        <taxon>Nitrospirota</taxon>
        <taxon>Nitrospiria</taxon>
        <taxon>Candidatus Troglogloeales</taxon>
        <taxon>Candidatus Manganitrophaceae</taxon>
        <taxon>Candidatus Manganitrophus</taxon>
    </lineage>
</organism>
<dbReference type="SUPFAM" id="SSF52540">
    <property type="entry name" value="P-loop containing nucleoside triphosphate hydrolases"/>
    <property type="match status" value="1"/>
</dbReference>
<evidence type="ECO:0000259" key="9">
    <source>
        <dbReference type="PROSITE" id="PS50893"/>
    </source>
</evidence>
<dbReference type="GO" id="GO:0005524">
    <property type="term" value="F:ATP binding"/>
    <property type="evidence" value="ECO:0007669"/>
    <property type="project" value="UniProtKB-KW"/>
</dbReference>
<dbReference type="RefSeq" id="WP_168063716.1">
    <property type="nucleotide sequence ID" value="NZ_VTOW01000011.1"/>
</dbReference>